<dbReference type="GO" id="GO:0005509">
    <property type="term" value="F:calcium ion binding"/>
    <property type="evidence" value="ECO:0007669"/>
    <property type="project" value="InterPro"/>
</dbReference>
<dbReference type="AlphaFoldDB" id="A0A6J4H6L9"/>
<sequence>MRAIQVSGTIPSTLRENTRPGEWAAGLTLTGDTGQLIGIELIGPNALNFSVAWNPSLGLATLGIAAPADYEYFAAARLPTQLSFSLRFVFDDGSRQSPNMVYRVSVLDVDDAPPSDLRLVTGGSVTAGAIGSVIGTLAVTDPDSAGPFSFSFAEADAWRFEVVGNVLKLRDGISLGLDEMPTLPLFIEVSDGRQSAGFTLSIAVTDPGTQPSRVEVLTPATPQSGFVLHTPSQAVTLHEARDITAANSHGEELRQVLLAEGKEVWMPAVQALRLADGWLDYDPAGQAVRASALQGAATGQAASGAELARLVERNAAGQGWVDLAAALVPGALAALDDGALVTTLYQAALHRDPDAAELALQLGRLASGVSRAQLVADLAGSDVALAAAADPDGVWVGQALGGSAAWHMDTGGLGSGVLAAAIHPVGLAWML</sequence>
<dbReference type="SUPFAM" id="SSF49313">
    <property type="entry name" value="Cadherin-like"/>
    <property type="match status" value="1"/>
</dbReference>
<protein>
    <recommendedName>
        <fullName evidence="1">DUF4214 domain-containing protein</fullName>
    </recommendedName>
</protein>
<gene>
    <name evidence="2" type="ORF">AVDCRST_MAG27-199</name>
</gene>
<dbReference type="GO" id="GO:0016020">
    <property type="term" value="C:membrane"/>
    <property type="evidence" value="ECO:0007669"/>
    <property type="project" value="InterPro"/>
</dbReference>
<dbReference type="EMBL" id="CADCTD010000003">
    <property type="protein sequence ID" value="CAA9216275.1"/>
    <property type="molecule type" value="Genomic_DNA"/>
</dbReference>
<proteinExistence type="predicted"/>
<evidence type="ECO:0000313" key="2">
    <source>
        <dbReference type="EMBL" id="CAA9216275.1"/>
    </source>
</evidence>
<name>A0A6J4H6L9_9PROT</name>
<evidence type="ECO:0000259" key="1">
    <source>
        <dbReference type="Pfam" id="PF13946"/>
    </source>
</evidence>
<dbReference type="InterPro" id="IPR015919">
    <property type="entry name" value="Cadherin-like_sf"/>
</dbReference>
<feature type="domain" description="DUF4214" evidence="1">
    <location>
        <begin position="335"/>
        <end position="382"/>
    </location>
</feature>
<dbReference type="Pfam" id="PF13946">
    <property type="entry name" value="DUF4214"/>
    <property type="match status" value="1"/>
</dbReference>
<accession>A0A6J4H6L9</accession>
<reference evidence="2" key="1">
    <citation type="submission" date="2020-02" db="EMBL/GenBank/DDBJ databases">
        <authorList>
            <person name="Meier V. D."/>
        </authorList>
    </citation>
    <scope>NUCLEOTIDE SEQUENCE</scope>
    <source>
        <strain evidence="2">AVDCRST_MAG27</strain>
    </source>
</reference>
<dbReference type="InterPro" id="IPR025282">
    <property type="entry name" value="DUF4214"/>
</dbReference>
<organism evidence="2">
    <name type="scientific">uncultured Craurococcus sp</name>
    <dbReference type="NCBI Taxonomy" id="1135998"/>
    <lineage>
        <taxon>Bacteria</taxon>
        <taxon>Pseudomonadati</taxon>
        <taxon>Pseudomonadota</taxon>
        <taxon>Alphaproteobacteria</taxon>
        <taxon>Acetobacterales</taxon>
        <taxon>Acetobacteraceae</taxon>
        <taxon>Craurococcus</taxon>
        <taxon>environmental samples</taxon>
    </lineage>
</organism>